<keyword evidence="2" id="KW-1185">Reference proteome</keyword>
<dbReference type="EMBL" id="VUMT01000009">
    <property type="protein sequence ID" value="MSS63701.1"/>
    <property type="molecule type" value="Genomic_DNA"/>
</dbReference>
<dbReference type="RefSeq" id="WP_154519113.1">
    <property type="nucleotide sequence ID" value="NZ_VUMT01000009.1"/>
</dbReference>
<organism evidence="1 2">
    <name type="scientific">Velocimicrobium porci</name>
    <dbReference type="NCBI Taxonomy" id="2606634"/>
    <lineage>
        <taxon>Bacteria</taxon>
        <taxon>Bacillati</taxon>
        <taxon>Bacillota</taxon>
        <taxon>Clostridia</taxon>
        <taxon>Lachnospirales</taxon>
        <taxon>Lachnospiraceae</taxon>
        <taxon>Velocimicrobium</taxon>
    </lineage>
</organism>
<name>A0A6L5XZ09_9FIRM</name>
<reference evidence="1 2" key="1">
    <citation type="submission" date="2019-08" db="EMBL/GenBank/DDBJ databases">
        <title>In-depth cultivation of the pig gut microbiome towards novel bacterial diversity and tailored functional studies.</title>
        <authorList>
            <person name="Wylensek D."/>
            <person name="Hitch T.C.A."/>
            <person name="Clavel T."/>
        </authorList>
    </citation>
    <scope>NUCLEOTIDE SEQUENCE [LARGE SCALE GENOMIC DNA]</scope>
    <source>
        <strain evidence="1 2">WCA-693-APC-MOT-I</strain>
    </source>
</reference>
<gene>
    <name evidence="1" type="ORF">FYJ58_07395</name>
</gene>
<sequence>MKIEKLRIGKTYYLPQRGCPTSYTSGVLVEIVSKNKVILENKKGNRFSCNTNKLHKSPDKAVRGRKAQERVRHEMNVKKQKDRENLVDKGVQDKIKKLGHSTFATIEQNKYMVVGYKGVPQPRFDTLEELDKWADDELIKLEARRDEIRSKGYKYLKIEGKDGKITYYQNLNFIFTKFKIRCKSFKGDISEIPENELLNRNDVPEMKIEIAR</sequence>
<proteinExistence type="predicted"/>
<comment type="caution">
    <text evidence="1">The sequence shown here is derived from an EMBL/GenBank/DDBJ whole genome shotgun (WGS) entry which is preliminary data.</text>
</comment>
<accession>A0A6L5XZ09</accession>
<protein>
    <submittedName>
        <fullName evidence="1">Uncharacterized protein</fullName>
    </submittedName>
</protein>
<evidence type="ECO:0000313" key="1">
    <source>
        <dbReference type="EMBL" id="MSS63701.1"/>
    </source>
</evidence>
<dbReference type="Proteomes" id="UP000482209">
    <property type="component" value="Unassembled WGS sequence"/>
</dbReference>
<dbReference type="AlphaFoldDB" id="A0A6L5XZ09"/>
<evidence type="ECO:0000313" key="2">
    <source>
        <dbReference type="Proteomes" id="UP000482209"/>
    </source>
</evidence>